<gene>
    <name evidence="1" type="ORF">HID58_085249</name>
</gene>
<comment type="caution">
    <text evidence="1">The sequence shown here is derived from an EMBL/GenBank/DDBJ whole genome shotgun (WGS) entry which is preliminary data.</text>
</comment>
<organism evidence="1 2">
    <name type="scientific">Brassica napus</name>
    <name type="common">Rape</name>
    <dbReference type="NCBI Taxonomy" id="3708"/>
    <lineage>
        <taxon>Eukaryota</taxon>
        <taxon>Viridiplantae</taxon>
        <taxon>Streptophyta</taxon>
        <taxon>Embryophyta</taxon>
        <taxon>Tracheophyta</taxon>
        <taxon>Spermatophyta</taxon>
        <taxon>Magnoliopsida</taxon>
        <taxon>eudicotyledons</taxon>
        <taxon>Gunneridae</taxon>
        <taxon>Pentapetalae</taxon>
        <taxon>rosids</taxon>
        <taxon>malvids</taxon>
        <taxon>Brassicales</taxon>
        <taxon>Brassicaceae</taxon>
        <taxon>Brassiceae</taxon>
        <taxon>Brassica</taxon>
    </lineage>
</organism>
<evidence type="ECO:0000313" key="2">
    <source>
        <dbReference type="Proteomes" id="UP000824890"/>
    </source>
</evidence>
<dbReference type="Proteomes" id="UP000824890">
    <property type="component" value="Unassembled WGS sequence"/>
</dbReference>
<dbReference type="EMBL" id="JAGKQM010000019">
    <property type="protein sequence ID" value="KAH0856988.1"/>
    <property type="molecule type" value="Genomic_DNA"/>
</dbReference>
<reference evidence="1 2" key="1">
    <citation type="submission" date="2021-05" db="EMBL/GenBank/DDBJ databases">
        <title>Genome Assembly of Synthetic Allotetraploid Brassica napus Reveals Homoeologous Exchanges between Subgenomes.</title>
        <authorList>
            <person name="Davis J.T."/>
        </authorList>
    </citation>
    <scope>NUCLEOTIDE SEQUENCE [LARGE SCALE GENOMIC DNA]</scope>
    <source>
        <strain evidence="2">cv. Da-Ae</strain>
        <tissue evidence="1">Seedling</tissue>
    </source>
</reference>
<evidence type="ECO:0000313" key="1">
    <source>
        <dbReference type="EMBL" id="KAH0856988.1"/>
    </source>
</evidence>
<keyword evidence="2" id="KW-1185">Reference proteome</keyword>
<protein>
    <submittedName>
        <fullName evidence="1">Uncharacterized protein</fullName>
    </submittedName>
</protein>
<sequence length="123" mass="13942">MELHPSMNDDVAERERGIQDTVISSRTRLVEPPRMIVHLWFEAGIYKGGQIREHALLASTLSTMRLSRRLSRRCLPVHSSVNSILYGLSQDYQGGVFLYGLSQDYNGLNPYTGVQKVDFNTLT</sequence>
<proteinExistence type="predicted"/>
<name>A0ABQ7XM29_BRANA</name>
<accession>A0ABQ7XM29</accession>